<reference evidence="7" key="1">
    <citation type="submission" date="2021-02" db="EMBL/GenBank/DDBJ databases">
        <authorList>
            <person name="Nowell W R."/>
        </authorList>
    </citation>
    <scope>NUCLEOTIDE SEQUENCE</scope>
</reference>
<evidence type="ECO:0000313" key="9">
    <source>
        <dbReference type="EMBL" id="CAF0814789.1"/>
    </source>
</evidence>
<evidence type="ECO:0000313" key="8">
    <source>
        <dbReference type="EMBL" id="CAF0769539.1"/>
    </source>
</evidence>
<sequence>MQLGQRAGQTVFKDLLESDTVNIEKLKQYVQKQSIVTEFKPLCWKILLDIKSPYRATRRYVDQANCDIYKRLHSTLTTCQIIQNDTSISQQFLSMYLLDSHAIKIPITSTKEYESFLSTANFICSFLDNDNEQRLDVIAECWFMTCKMYDKFIHLTRRIAFLRYHVGKIAQQEFVYESKLLLHLNTHNIFVSIPENWLKDGFQLIRDDFSLLNIWEKFIAGSEYIFVFLTIHILHYCRGKLLSLYSTKEIIQYLIDLKIDDQAACEHIAIASVASWKKQGNSLLSFPAIP</sequence>
<dbReference type="Proteomes" id="UP000663844">
    <property type="component" value="Unassembled WGS sequence"/>
</dbReference>
<evidence type="ECO:0000256" key="2">
    <source>
        <dbReference type="ARBA" id="ARBA00004541"/>
    </source>
</evidence>
<evidence type="ECO:0000256" key="3">
    <source>
        <dbReference type="ARBA" id="ARBA00022468"/>
    </source>
</evidence>
<organism evidence="7 12">
    <name type="scientific">Adineta steineri</name>
    <dbReference type="NCBI Taxonomy" id="433720"/>
    <lineage>
        <taxon>Eukaryota</taxon>
        <taxon>Metazoa</taxon>
        <taxon>Spiralia</taxon>
        <taxon>Gnathifera</taxon>
        <taxon>Rotifera</taxon>
        <taxon>Eurotatoria</taxon>
        <taxon>Bdelloidea</taxon>
        <taxon>Adinetida</taxon>
        <taxon>Adinetidae</taxon>
        <taxon>Adineta</taxon>
    </lineage>
</organism>
<dbReference type="EMBL" id="CAJNOI010000007">
    <property type="protein sequence ID" value="CAF0760824.1"/>
    <property type="molecule type" value="Genomic_DNA"/>
</dbReference>
<evidence type="ECO:0000313" key="10">
    <source>
        <dbReference type="EMBL" id="CAF3547628.1"/>
    </source>
</evidence>
<comment type="subcellular location">
    <subcellularLocation>
        <location evidence="2">Cytoplasmic vesicle</location>
    </subcellularLocation>
    <subcellularLocation>
        <location evidence="1">Endomembrane system</location>
    </subcellularLocation>
</comment>
<dbReference type="GO" id="GO:0032007">
    <property type="term" value="P:negative regulation of TOR signaling"/>
    <property type="evidence" value="ECO:0007669"/>
    <property type="project" value="TreeGrafter"/>
</dbReference>
<evidence type="ECO:0000313" key="7">
    <source>
        <dbReference type="EMBL" id="CAF0760824.1"/>
    </source>
</evidence>
<dbReference type="Proteomes" id="UP000663832">
    <property type="component" value="Unassembled WGS sequence"/>
</dbReference>
<evidence type="ECO:0000256" key="4">
    <source>
        <dbReference type="ARBA" id="ARBA00022490"/>
    </source>
</evidence>
<dbReference type="OrthoDB" id="18718at2759"/>
<evidence type="ECO:0000256" key="6">
    <source>
        <dbReference type="ARBA" id="ARBA00023329"/>
    </source>
</evidence>
<dbReference type="EMBL" id="CAJNOM010000008">
    <property type="protein sequence ID" value="CAF0769539.1"/>
    <property type="molecule type" value="Genomic_DNA"/>
</dbReference>
<evidence type="ECO:0000256" key="5">
    <source>
        <dbReference type="ARBA" id="ARBA00023136"/>
    </source>
</evidence>
<dbReference type="InterPro" id="IPR043039">
    <property type="entry name" value="TBC1D7_dom2"/>
</dbReference>
<protein>
    <recommendedName>
        <fullName evidence="13">TBC1 domain family member 7</fullName>
    </recommendedName>
</protein>
<proteinExistence type="predicted"/>
<gene>
    <name evidence="7" type="ORF">BJG266_LOCUS2993</name>
    <name evidence="10" type="ORF">OXD698_LOCUS3763</name>
    <name evidence="8" type="ORF">QVE165_LOCUS2523</name>
    <name evidence="9" type="ORF">QVE165_LOCUS4935</name>
</gene>
<dbReference type="GO" id="GO:0005096">
    <property type="term" value="F:GTPase activator activity"/>
    <property type="evidence" value="ECO:0007669"/>
    <property type="project" value="UniProtKB-KW"/>
</dbReference>
<dbReference type="GO" id="GO:0012505">
    <property type="term" value="C:endomembrane system"/>
    <property type="evidence" value="ECO:0007669"/>
    <property type="project" value="UniProtKB-SubCell"/>
</dbReference>
<evidence type="ECO:0008006" key="13">
    <source>
        <dbReference type="Google" id="ProtNLM"/>
    </source>
</evidence>
<dbReference type="PANTHER" id="PTHR13530:SF3">
    <property type="entry name" value="TBC1 DOMAIN FAMILY MEMBER 7"/>
    <property type="match status" value="1"/>
</dbReference>
<keyword evidence="3" id="KW-0343">GTPase activation</keyword>
<keyword evidence="4" id="KW-0963">Cytoplasm</keyword>
<dbReference type="AlphaFoldDB" id="A0A813PUF9"/>
<dbReference type="Gene3D" id="1.10.10.750">
    <property type="entry name" value="Ypt/Rab-GAP domain of gyp1p, domain 1"/>
    <property type="match status" value="1"/>
</dbReference>
<comment type="caution">
    <text evidence="7">The sequence shown here is derived from an EMBL/GenBank/DDBJ whole genome shotgun (WGS) entry which is preliminary data.</text>
</comment>
<evidence type="ECO:0000256" key="1">
    <source>
        <dbReference type="ARBA" id="ARBA00004308"/>
    </source>
</evidence>
<keyword evidence="6" id="KW-0968">Cytoplasmic vesicle</keyword>
<dbReference type="Gene3D" id="1.10.472.80">
    <property type="entry name" value="Ypt/Rab-GAP domain of gyp1p, domain 3"/>
    <property type="match status" value="1"/>
</dbReference>
<accession>A0A813PUF9</accession>
<dbReference type="PANTHER" id="PTHR13530">
    <property type="entry name" value="TBC1 DOMAIN FAMILY MEMBER 7"/>
    <property type="match status" value="1"/>
</dbReference>
<dbReference type="InterPro" id="IPR039842">
    <property type="entry name" value="TBC1D7"/>
</dbReference>
<name>A0A813PUF9_9BILA</name>
<dbReference type="GO" id="GO:0031410">
    <property type="term" value="C:cytoplasmic vesicle"/>
    <property type="evidence" value="ECO:0007669"/>
    <property type="project" value="UniProtKB-SubCell"/>
</dbReference>
<dbReference type="Proteomes" id="UP000663877">
    <property type="component" value="Unassembled WGS sequence"/>
</dbReference>
<dbReference type="EMBL" id="CAJOAZ010000136">
    <property type="protein sequence ID" value="CAF3547628.1"/>
    <property type="molecule type" value="Genomic_DNA"/>
</dbReference>
<keyword evidence="11" id="KW-1185">Reference proteome</keyword>
<dbReference type="EMBL" id="CAJNOM010000019">
    <property type="protein sequence ID" value="CAF0814789.1"/>
    <property type="molecule type" value="Genomic_DNA"/>
</dbReference>
<evidence type="ECO:0000313" key="12">
    <source>
        <dbReference type="Proteomes" id="UP000663877"/>
    </source>
</evidence>
<keyword evidence="5" id="KW-0472">Membrane</keyword>
<evidence type="ECO:0000313" key="11">
    <source>
        <dbReference type="Proteomes" id="UP000663832"/>
    </source>
</evidence>
<dbReference type="Gene3D" id="1.10.8.680">
    <property type="entry name" value="Ypt/Rab-GAP domain of gyp1p, domain 2"/>
    <property type="match status" value="1"/>
</dbReference>